<proteinExistence type="predicted"/>
<comment type="caution">
    <text evidence="2">The sequence shown here is derived from an EMBL/GenBank/DDBJ whole genome shotgun (WGS) entry which is preliminary data.</text>
</comment>
<sequence>MNIYRQILMLLVVASLALSCSPLRGRKAIVVDDDGRSMRFTNGRAESKNKRWNSSKSLSKQQKKRDKAFRNRRRN</sequence>
<gene>
    <name evidence="2" type="ORF">GCM10023188_42100</name>
</gene>
<evidence type="ECO:0008006" key="4">
    <source>
        <dbReference type="Google" id="ProtNLM"/>
    </source>
</evidence>
<dbReference type="PROSITE" id="PS51257">
    <property type="entry name" value="PROKAR_LIPOPROTEIN"/>
    <property type="match status" value="1"/>
</dbReference>
<accession>A0ABP8M4E1</accession>
<evidence type="ECO:0000313" key="2">
    <source>
        <dbReference type="EMBL" id="GAA4442422.1"/>
    </source>
</evidence>
<dbReference type="RefSeq" id="WP_345162067.1">
    <property type="nucleotide sequence ID" value="NZ_BAABHC010000029.1"/>
</dbReference>
<keyword evidence="3" id="KW-1185">Reference proteome</keyword>
<name>A0ABP8M4E1_9BACT</name>
<reference evidence="3" key="1">
    <citation type="journal article" date="2019" name="Int. J. Syst. Evol. Microbiol.">
        <title>The Global Catalogue of Microorganisms (GCM) 10K type strain sequencing project: providing services to taxonomists for standard genome sequencing and annotation.</title>
        <authorList>
            <consortium name="The Broad Institute Genomics Platform"/>
            <consortium name="The Broad Institute Genome Sequencing Center for Infectious Disease"/>
            <person name="Wu L."/>
            <person name="Ma J."/>
        </authorList>
    </citation>
    <scope>NUCLEOTIDE SEQUENCE [LARGE SCALE GENOMIC DNA]</scope>
    <source>
        <strain evidence="3">JCM 17926</strain>
    </source>
</reference>
<organism evidence="2 3">
    <name type="scientific">Pontibacter saemangeumensis</name>
    <dbReference type="NCBI Taxonomy" id="1084525"/>
    <lineage>
        <taxon>Bacteria</taxon>
        <taxon>Pseudomonadati</taxon>
        <taxon>Bacteroidota</taxon>
        <taxon>Cytophagia</taxon>
        <taxon>Cytophagales</taxon>
        <taxon>Hymenobacteraceae</taxon>
        <taxon>Pontibacter</taxon>
    </lineage>
</organism>
<evidence type="ECO:0000313" key="3">
    <source>
        <dbReference type="Proteomes" id="UP001500552"/>
    </source>
</evidence>
<dbReference type="EMBL" id="BAABHC010000029">
    <property type="protein sequence ID" value="GAA4442422.1"/>
    <property type="molecule type" value="Genomic_DNA"/>
</dbReference>
<evidence type="ECO:0000256" key="1">
    <source>
        <dbReference type="SAM" id="MobiDB-lite"/>
    </source>
</evidence>
<feature type="region of interest" description="Disordered" evidence="1">
    <location>
        <begin position="39"/>
        <end position="75"/>
    </location>
</feature>
<dbReference type="Proteomes" id="UP001500552">
    <property type="component" value="Unassembled WGS sequence"/>
</dbReference>
<feature type="compositionally biased region" description="Basic residues" evidence="1">
    <location>
        <begin position="61"/>
        <end position="75"/>
    </location>
</feature>
<protein>
    <recommendedName>
        <fullName evidence="4">Lipoprotein</fullName>
    </recommendedName>
</protein>